<evidence type="ECO:0000313" key="2">
    <source>
        <dbReference type="EnsemblProtists" id="EOD11000"/>
    </source>
</evidence>
<name>A0A0D3IIB5_EMIH1</name>
<dbReference type="EnsemblProtists" id="EOD11000">
    <property type="protein sequence ID" value="EOD11000"/>
    <property type="gene ID" value="EMIHUDRAFT_59883"/>
</dbReference>
<dbReference type="Proteomes" id="UP000013827">
    <property type="component" value="Unassembled WGS sequence"/>
</dbReference>
<dbReference type="CDD" id="cd06257">
    <property type="entry name" value="DnaJ"/>
    <property type="match status" value="1"/>
</dbReference>
<proteinExistence type="predicted"/>
<dbReference type="PROSITE" id="PS00636">
    <property type="entry name" value="DNAJ_1"/>
    <property type="match status" value="1"/>
</dbReference>
<evidence type="ECO:0000313" key="3">
    <source>
        <dbReference type="Proteomes" id="UP000013827"/>
    </source>
</evidence>
<sequence length="66" mass="7765">DHYATLKVPRGAKPDEIKRSYRREALRWHPDKHTGAAAKSQAQQRFEKVNEAFSVLSDPQTRRRYN</sequence>
<dbReference type="KEGG" id="ehx:EMIHUDRAFT_59883"/>
<dbReference type="OMA" id="TTHEIKQ"/>
<dbReference type="PANTHER" id="PTHR43948:SF10">
    <property type="entry name" value="MRJ, ISOFORM E"/>
    <property type="match status" value="1"/>
</dbReference>
<dbReference type="eggNOG" id="KOG0714">
    <property type="taxonomic scope" value="Eukaryota"/>
</dbReference>
<dbReference type="PROSITE" id="PS50076">
    <property type="entry name" value="DNAJ_2"/>
    <property type="match status" value="1"/>
</dbReference>
<dbReference type="GO" id="GO:0051087">
    <property type="term" value="F:protein-folding chaperone binding"/>
    <property type="evidence" value="ECO:0007669"/>
    <property type="project" value="TreeGrafter"/>
</dbReference>
<dbReference type="GO" id="GO:0005737">
    <property type="term" value="C:cytoplasm"/>
    <property type="evidence" value="ECO:0007669"/>
    <property type="project" value="TreeGrafter"/>
</dbReference>
<dbReference type="HOGENOM" id="CLU_017633_18_3_1"/>
<reference evidence="3" key="1">
    <citation type="journal article" date="2013" name="Nature">
        <title>Pan genome of the phytoplankton Emiliania underpins its global distribution.</title>
        <authorList>
            <person name="Read B.A."/>
            <person name="Kegel J."/>
            <person name="Klute M.J."/>
            <person name="Kuo A."/>
            <person name="Lefebvre S.C."/>
            <person name="Maumus F."/>
            <person name="Mayer C."/>
            <person name="Miller J."/>
            <person name="Monier A."/>
            <person name="Salamov A."/>
            <person name="Young J."/>
            <person name="Aguilar M."/>
            <person name="Claverie J.M."/>
            <person name="Frickenhaus S."/>
            <person name="Gonzalez K."/>
            <person name="Herman E.K."/>
            <person name="Lin Y.C."/>
            <person name="Napier J."/>
            <person name="Ogata H."/>
            <person name="Sarno A.F."/>
            <person name="Shmutz J."/>
            <person name="Schroeder D."/>
            <person name="de Vargas C."/>
            <person name="Verret F."/>
            <person name="von Dassow P."/>
            <person name="Valentin K."/>
            <person name="Van de Peer Y."/>
            <person name="Wheeler G."/>
            <person name="Dacks J.B."/>
            <person name="Delwiche C.F."/>
            <person name="Dyhrman S.T."/>
            <person name="Glockner G."/>
            <person name="John U."/>
            <person name="Richards T."/>
            <person name="Worden A.Z."/>
            <person name="Zhang X."/>
            <person name="Grigoriev I.V."/>
            <person name="Allen A.E."/>
            <person name="Bidle K."/>
            <person name="Borodovsky M."/>
            <person name="Bowler C."/>
            <person name="Brownlee C."/>
            <person name="Cock J.M."/>
            <person name="Elias M."/>
            <person name="Gladyshev V.N."/>
            <person name="Groth M."/>
            <person name="Guda C."/>
            <person name="Hadaegh A."/>
            <person name="Iglesias-Rodriguez M.D."/>
            <person name="Jenkins J."/>
            <person name="Jones B.M."/>
            <person name="Lawson T."/>
            <person name="Leese F."/>
            <person name="Lindquist E."/>
            <person name="Lobanov A."/>
            <person name="Lomsadze A."/>
            <person name="Malik S.B."/>
            <person name="Marsh M.E."/>
            <person name="Mackinder L."/>
            <person name="Mock T."/>
            <person name="Mueller-Roeber B."/>
            <person name="Pagarete A."/>
            <person name="Parker M."/>
            <person name="Probert I."/>
            <person name="Quesneville H."/>
            <person name="Raines C."/>
            <person name="Rensing S.A."/>
            <person name="Riano-Pachon D.M."/>
            <person name="Richier S."/>
            <person name="Rokitta S."/>
            <person name="Shiraiwa Y."/>
            <person name="Soanes D.M."/>
            <person name="van der Giezen M."/>
            <person name="Wahlund T.M."/>
            <person name="Williams B."/>
            <person name="Wilson W."/>
            <person name="Wolfe G."/>
            <person name="Wurch L.L."/>
        </authorList>
    </citation>
    <scope>NUCLEOTIDE SEQUENCE</scope>
</reference>
<dbReference type="KEGG" id="ehx:EMIHUDRAFT_59382"/>
<dbReference type="PANTHER" id="PTHR43948">
    <property type="entry name" value="DNAJ HOMOLOG SUBFAMILY B"/>
    <property type="match status" value="1"/>
</dbReference>
<dbReference type="PaxDb" id="2903-EOD11000"/>
<feature type="domain" description="J" evidence="1">
    <location>
        <begin position="1"/>
        <end position="66"/>
    </location>
</feature>
<dbReference type="GO" id="GO:0051082">
    <property type="term" value="F:unfolded protein binding"/>
    <property type="evidence" value="ECO:0007669"/>
    <property type="project" value="TreeGrafter"/>
</dbReference>
<dbReference type="GeneID" id="17257154"/>
<dbReference type="SUPFAM" id="SSF46565">
    <property type="entry name" value="Chaperone J-domain"/>
    <property type="match status" value="1"/>
</dbReference>
<protein>
    <recommendedName>
        <fullName evidence="1">J domain-containing protein</fullName>
    </recommendedName>
</protein>
<dbReference type="STRING" id="2903.R1BXZ5"/>
<dbReference type="InterPro" id="IPR018253">
    <property type="entry name" value="DnaJ_domain_CS"/>
</dbReference>
<dbReference type="EnsemblProtists" id="EOD14672">
    <property type="protein sequence ID" value="EOD14672"/>
    <property type="gene ID" value="EMIHUDRAFT_59382"/>
</dbReference>
<dbReference type="SMART" id="SM00271">
    <property type="entry name" value="DnaJ"/>
    <property type="match status" value="1"/>
</dbReference>
<dbReference type="RefSeq" id="XP_005763429.1">
    <property type="nucleotide sequence ID" value="XM_005763372.1"/>
</dbReference>
<dbReference type="InterPro" id="IPR001623">
    <property type="entry name" value="DnaJ_domain"/>
</dbReference>
<evidence type="ECO:0000259" key="1">
    <source>
        <dbReference type="PROSITE" id="PS50076"/>
    </source>
</evidence>
<reference evidence="2" key="2">
    <citation type="submission" date="2024-10" db="UniProtKB">
        <authorList>
            <consortium name="EnsemblProtists"/>
        </authorList>
    </citation>
    <scope>IDENTIFICATION</scope>
</reference>
<dbReference type="AlphaFoldDB" id="A0A0D3IIB5"/>
<dbReference type="GO" id="GO:0005634">
    <property type="term" value="C:nucleus"/>
    <property type="evidence" value="ECO:0007669"/>
    <property type="project" value="TreeGrafter"/>
</dbReference>
<organism evidence="2 3">
    <name type="scientific">Emiliania huxleyi (strain CCMP1516)</name>
    <dbReference type="NCBI Taxonomy" id="280463"/>
    <lineage>
        <taxon>Eukaryota</taxon>
        <taxon>Haptista</taxon>
        <taxon>Haptophyta</taxon>
        <taxon>Prymnesiophyceae</taxon>
        <taxon>Isochrysidales</taxon>
        <taxon>Noelaerhabdaceae</taxon>
        <taxon>Emiliania</taxon>
    </lineage>
</organism>
<dbReference type="PRINTS" id="PR00625">
    <property type="entry name" value="JDOMAIN"/>
</dbReference>
<accession>A0A0D3IIB5</accession>
<dbReference type="GO" id="GO:0044183">
    <property type="term" value="F:protein folding chaperone"/>
    <property type="evidence" value="ECO:0007669"/>
    <property type="project" value="TreeGrafter"/>
</dbReference>
<dbReference type="Gene3D" id="1.10.287.110">
    <property type="entry name" value="DnaJ domain"/>
    <property type="match status" value="1"/>
</dbReference>
<keyword evidence="3" id="KW-1185">Reference proteome</keyword>
<dbReference type="Pfam" id="PF00226">
    <property type="entry name" value="DnaJ"/>
    <property type="match status" value="1"/>
</dbReference>
<dbReference type="InterPro" id="IPR036869">
    <property type="entry name" value="J_dom_sf"/>
</dbReference>
<dbReference type="GeneID" id="17260741"/>
<dbReference type="RefSeq" id="XP_005767101.1">
    <property type="nucleotide sequence ID" value="XM_005767044.1"/>
</dbReference>